<gene>
    <name evidence="1" type="ORF">FDK22_02795</name>
</gene>
<accession>A0A5R8Y595</accession>
<evidence type="ECO:0000313" key="2">
    <source>
        <dbReference type="Proteomes" id="UP000308901"/>
    </source>
</evidence>
<dbReference type="Proteomes" id="UP000308901">
    <property type="component" value="Unassembled WGS sequence"/>
</dbReference>
<dbReference type="EMBL" id="VANU01000001">
    <property type="protein sequence ID" value="TLP40960.1"/>
    <property type="molecule type" value="Genomic_DNA"/>
</dbReference>
<dbReference type="AlphaFoldDB" id="A0A5R8Y595"/>
<keyword evidence="2" id="KW-1185">Reference proteome</keyword>
<organism evidence="1 2">
    <name type="scientific">Arcobacter arenosus</name>
    <dbReference type="NCBI Taxonomy" id="2576037"/>
    <lineage>
        <taxon>Bacteria</taxon>
        <taxon>Pseudomonadati</taxon>
        <taxon>Campylobacterota</taxon>
        <taxon>Epsilonproteobacteria</taxon>
        <taxon>Campylobacterales</taxon>
        <taxon>Arcobacteraceae</taxon>
        <taxon>Arcobacter</taxon>
    </lineage>
</organism>
<evidence type="ECO:0000313" key="1">
    <source>
        <dbReference type="EMBL" id="TLP40960.1"/>
    </source>
</evidence>
<name>A0A5R8Y595_9BACT</name>
<comment type="caution">
    <text evidence="1">The sequence shown here is derived from an EMBL/GenBank/DDBJ whole genome shotgun (WGS) entry which is preliminary data.</text>
</comment>
<sequence>MRKQDIIANKFKRENLINIMAAYQLYYQITLGEIIEKSGFEKEKIVDLNLDIDPENVLNTMIEVINTFKKEDDFDSIFEDNMKINAMIHALKDFTLKYDELNKKENIYDVFYEKIINDQFFTLSMQVFFSEELKSRIDYWKKLISNETAKELKQSALKII</sequence>
<dbReference type="RefSeq" id="WP_138151362.1">
    <property type="nucleotide sequence ID" value="NZ_VANU01000001.1"/>
</dbReference>
<protein>
    <submittedName>
        <fullName evidence="1">Uncharacterized protein</fullName>
    </submittedName>
</protein>
<proteinExistence type="predicted"/>
<reference evidence="1 2" key="1">
    <citation type="submission" date="2019-05" db="EMBL/GenBank/DDBJ databases">
        <title>Arcobacter sp. nov., isolated from sea sediment.</title>
        <authorList>
            <person name="Kim W."/>
        </authorList>
    </citation>
    <scope>NUCLEOTIDE SEQUENCE [LARGE SCALE GENOMIC DNA]</scope>
    <source>
        <strain evidence="1 2">CAU 1517</strain>
    </source>
</reference>
<dbReference type="OrthoDB" id="5348645at2"/>